<accession>A0ABY9CCH8</accession>
<evidence type="ECO:0000313" key="1">
    <source>
        <dbReference type="EMBL" id="WJZ92684.1"/>
    </source>
</evidence>
<gene>
    <name evidence="1" type="ORF">VitviT2T_011668</name>
</gene>
<evidence type="ECO:0008006" key="3">
    <source>
        <dbReference type="Google" id="ProtNLM"/>
    </source>
</evidence>
<name>A0ABY9CCH8_VITVI</name>
<dbReference type="PANTHER" id="PTHR34427">
    <property type="entry name" value="DUF4283 DOMAIN PROTEIN"/>
    <property type="match status" value="1"/>
</dbReference>
<dbReference type="EMBL" id="CP126655">
    <property type="protein sequence ID" value="WJZ92684.1"/>
    <property type="molecule type" value="Genomic_DNA"/>
</dbReference>
<organism evidence="1 2">
    <name type="scientific">Vitis vinifera</name>
    <name type="common">Grape</name>
    <dbReference type="NCBI Taxonomy" id="29760"/>
    <lineage>
        <taxon>Eukaryota</taxon>
        <taxon>Viridiplantae</taxon>
        <taxon>Streptophyta</taxon>
        <taxon>Embryophyta</taxon>
        <taxon>Tracheophyta</taxon>
        <taxon>Spermatophyta</taxon>
        <taxon>Magnoliopsida</taxon>
        <taxon>eudicotyledons</taxon>
        <taxon>Gunneridae</taxon>
        <taxon>Pentapetalae</taxon>
        <taxon>rosids</taxon>
        <taxon>Vitales</taxon>
        <taxon>Vitaceae</taxon>
        <taxon>Viteae</taxon>
        <taxon>Vitis</taxon>
    </lineage>
</organism>
<sequence>MSSVRGNPTTLLAEVSIVETKERFRAREESGDEDPLVGLTRAALSLEALEVVERASLTNKALFVEASKYVETLSFSVGGRELSFSTHSSDFIRVVTKEGSFDGLASVDGEEEQNPLSIILVDGRSRKMASKGEKTLAEEGVGGEDEELLQDLEGKGATNGLRKEFQLQRWGPEVGCFWNGSHAKEVWVRIVGLPLHFWSKEVFKRIGESYGGFVAMDEEFSQLQWARNLVRATGKDLLGSLQVVPWVKSCRSARQKVRDEFVGGSRDGGSVRESQPVDQNFGSKEKFEYGRRNRSVVGAAGRPTKGIVLDSDFLGLGSKTASCVEKKRQEVLGSSEWVQEKPKGGAGWVVGSNPSSLVDVGLAKGFMRPIGLKIKEAHPPFLFRRLFSPRTLPKTDMGAPGMEPMVLADEDFTVGGSFSS</sequence>
<protein>
    <recommendedName>
        <fullName evidence="3">DUF4283 domain-containing protein</fullName>
    </recommendedName>
</protein>
<evidence type="ECO:0000313" key="2">
    <source>
        <dbReference type="Proteomes" id="UP001227230"/>
    </source>
</evidence>
<reference evidence="1 2" key="1">
    <citation type="journal article" date="2023" name="Hortic Res">
        <title>The complete reference genome for grapevine (Vitis vinifera L.) genetics and breeding.</title>
        <authorList>
            <person name="Shi X."/>
            <person name="Cao S."/>
            <person name="Wang X."/>
            <person name="Huang S."/>
            <person name="Wang Y."/>
            <person name="Liu Z."/>
            <person name="Liu W."/>
            <person name="Leng X."/>
            <person name="Peng Y."/>
            <person name="Wang N."/>
            <person name="Wang Y."/>
            <person name="Ma Z."/>
            <person name="Xu X."/>
            <person name="Zhang F."/>
            <person name="Xue H."/>
            <person name="Zhong H."/>
            <person name="Wang Y."/>
            <person name="Zhang K."/>
            <person name="Velt A."/>
            <person name="Avia K."/>
            <person name="Holtgrawe D."/>
            <person name="Grimplet J."/>
            <person name="Matus J.T."/>
            <person name="Ware D."/>
            <person name="Wu X."/>
            <person name="Wang H."/>
            <person name="Liu C."/>
            <person name="Fang Y."/>
            <person name="Rustenholz C."/>
            <person name="Cheng Z."/>
            <person name="Xiao H."/>
            <person name="Zhou Y."/>
        </authorList>
    </citation>
    <scope>NUCLEOTIDE SEQUENCE [LARGE SCALE GENOMIC DNA]</scope>
    <source>
        <strain evidence="2">cv. Pinot noir / PN40024</strain>
        <tissue evidence="1">Leaf</tissue>
    </source>
</reference>
<keyword evidence="2" id="KW-1185">Reference proteome</keyword>
<dbReference type="Proteomes" id="UP001227230">
    <property type="component" value="Chromosome 8"/>
</dbReference>
<dbReference type="PANTHER" id="PTHR34427:SF5">
    <property type="entry name" value="DUF4283 DOMAIN-CONTAINING PROTEIN"/>
    <property type="match status" value="1"/>
</dbReference>
<proteinExistence type="predicted"/>